<dbReference type="Proteomes" id="UP000094271">
    <property type="component" value="Unassembled WGS sequence"/>
</dbReference>
<organism evidence="4 5">
    <name type="scientific">Eisenbergiella tayi</name>
    <dbReference type="NCBI Taxonomy" id="1432052"/>
    <lineage>
        <taxon>Bacteria</taxon>
        <taxon>Bacillati</taxon>
        <taxon>Bacillota</taxon>
        <taxon>Clostridia</taxon>
        <taxon>Lachnospirales</taxon>
        <taxon>Lachnospiraceae</taxon>
        <taxon>Eisenbergiella</taxon>
    </lineage>
</organism>
<dbReference type="EMBL" id="MEHA01000002">
    <property type="protein sequence ID" value="ODR55092.1"/>
    <property type="molecule type" value="Genomic_DNA"/>
</dbReference>
<keyword evidence="2" id="KW-0732">Signal</keyword>
<dbReference type="InterPro" id="IPR050490">
    <property type="entry name" value="Bact_solute-bd_prot1"/>
</dbReference>
<proteinExistence type="predicted"/>
<evidence type="ECO:0000313" key="4">
    <source>
        <dbReference type="EMBL" id="ODR55092.1"/>
    </source>
</evidence>
<dbReference type="PANTHER" id="PTHR43649">
    <property type="entry name" value="ARABINOSE-BINDING PROTEIN-RELATED"/>
    <property type="match status" value="1"/>
</dbReference>
<dbReference type="SUPFAM" id="SSF53850">
    <property type="entry name" value="Periplasmic binding protein-like II"/>
    <property type="match status" value="1"/>
</dbReference>
<comment type="caution">
    <text evidence="4">The sequence shown here is derived from an EMBL/GenBank/DDBJ whole genome shotgun (WGS) entry which is preliminary data.</text>
</comment>
<sequence>MLDFNKKYKEKKGMVLKKMMSVLLASVMVLSLAACGNSKSEGGVSSSAESGLAENGTAEEKEYDGEFDENGLSKPGQLPISKEPITMSIFVGQQPGVVDITKHSIFKELTEKTNINFEFIVAPQEGAQDKLNMLLASGDYPDIIIGGFFTNADLVKYGTGENILIPLNDLIEENCVNLKERWEDAPKIKEMMTTPDGNIYGIPSLDSGGLGHGAVNYKVWMNKEWLENVGMEAPQTTEEFRAVLEAFKEQDANGNGDPNDEIPFSGAINTWAAEVYPYLINAFDYFDPSNGYLKLKDGVISGTAGTDGVREGLKYIAGLYADGLIDPAALTQDESQLSALGTKEEVICGTAACGHIGMFVDINDIQRSAAYDNLLPLEGPDGYRGIPTQTEPVVSGAAFVITDKCQYPEAAIKLADLFCGEEWSLRTQVGIKGQQWDDADEGTFTMDGTTPATRKYLEMRTQNATAAEDIKWHWTLRLVEPDWKNTFQVVGDITDPANYEARLIQCTQKLAPYAADAEYIPPFYMEVEKANQVASMKTAIDDYVKASFIEFITGAKDPEKDWDAYLAGLDKLQYNDYIALNQEAYDSTYK</sequence>
<feature type="region of interest" description="Disordered" evidence="1">
    <location>
        <begin position="39"/>
        <end position="75"/>
    </location>
</feature>
<evidence type="ECO:0000313" key="3">
    <source>
        <dbReference type="EMBL" id="ODR45679.1"/>
    </source>
</evidence>
<dbReference type="InterPro" id="IPR006059">
    <property type="entry name" value="SBP"/>
</dbReference>
<feature type="chain" id="PRO_5009137436" description="Lipoprotein LipO" evidence="2">
    <location>
        <begin position="34"/>
        <end position="590"/>
    </location>
</feature>
<dbReference type="PANTHER" id="PTHR43649:SF12">
    <property type="entry name" value="DIACETYLCHITOBIOSE BINDING PROTEIN DASA"/>
    <property type="match status" value="1"/>
</dbReference>
<dbReference type="OrthoDB" id="2491264at2"/>
<evidence type="ECO:0008006" key="7">
    <source>
        <dbReference type="Google" id="ProtNLM"/>
    </source>
</evidence>
<dbReference type="Proteomes" id="UP000094869">
    <property type="component" value="Unassembled WGS sequence"/>
</dbReference>
<evidence type="ECO:0000313" key="6">
    <source>
        <dbReference type="Proteomes" id="UP000094869"/>
    </source>
</evidence>
<accession>A0A1E3UN28</accession>
<feature type="signal peptide" evidence="2">
    <location>
        <begin position="1"/>
        <end position="33"/>
    </location>
</feature>
<keyword evidence="6" id="KW-1185">Reference proteome</keyword>
<feature type="compositionally biased region" description="Low complexity" evidence="1">
    <location>
        <begin position="39"/>
        <end position="51"/>
    </location>
</feature>
<gene>
    <name evidence="4" type="ORF">BEI59_04020</name>
    <name evidence="3" type="ORF">BEI63_28220</name>
</gene>
<protein>
    <recommendedName>
        <fullName evidence="7">Lipoprotein LipO</fullName>
    </recommendedName>
</protein>
<name>A0A1E3UN28_9FIRM</name>
<dbReference type="Pfam" id="PF13416">
    <property type="entry name" value="SBP_bac_8"/>
    <property type="match status" value="1"/>
</dbReference>
<dbReference type="EMBL" id="MEHD01000051">
    <property type="protein sequence ID" value="ODR45679.1"/>
    <property type="molecule type" value="Genomic_DNA"/>
</dbReference>
<evidence type="ECO:0000256" key="1">
    <source>
        <dbReference type="SAM" id="MobiDB-lite"/>
    </source>
</evidence>
<evidence type="ECO:0000256" key="2">
    <source>
        <dbReference type="SAM" id="SignalP"/>
    </source>
</evidence>
<evidence type="ECO:0000313" key="5">
    <source>
        <dbReference type="Proteomes" id="UP000094271"/>
    </source>
</evidence>
<reference evidence="4 5" key="2">
    <citation type="submission" date="2016-08" db="EMBL/GenBank/DDBJ databases">
        <authorList>
            <person name="Seilhamer J.J."/>
        </authorList>
    </citation>
    <scope>NUCLEOTIDE SEQUENCE [LARGE SCALE GENOMIC DNA]</scope>
    <source>
        <strain evidence="4 5">NML150140-1</strain>
    </source>
</reference>
<reference evidence="3 6" key="1">
    <citation type="submission" date="2016-08" db="EMBL/GenBank/DDBJ databases">
        <title>Characterization of Isolates of Eisenbergiella tayi Derived from Blood Cultures, Using Whole Genome Sequencing.</title>
        <authorList>
            <person name="Bernier A.-M."/>
            <person name="Burdz T."/>
            <person name="Wiebe D."/>
            <person name="Bernard K."/>
        </authorList>
    </citation>
    <scope>NUCLEOTIDE SEQUENCE [LARGE SCALE GENOMIC DNA]</scope>
    <source>
        <strain evidence="3 6">NML120146</strain>
    </source>
</reference>
<dbReference type="Gene3D" id="3.40.190.10">
    <property type="entry name" value="Periplasmic binding protein-like II"/>
    <property type="match status" value="2"/>
</dbReference>
<dbReference type="PROSITE" id="PS51257">
    <property type="entry name" value="PROKAR_LIPOPROTEIN"/>
    <property type="match status" value="1"/>
</dbReference>
<dbReference type="AlphaFoldDB" id="A0A1E3UN28"/>